<evidence type="ECO:0000313" key="2">
    <source>
        <dbReference type="EMBL" id="GAA4406616.1"/>
    </source>
</evidence>
<name>A0ABP8KGJ6_9MICO</name>
<gene>
    <name evidence="2" type="ORF">GCM10023168_21800</name>
</gene>
<dbReference type="Proteomes" id="UP001500945">
    <property type="component" value="Unassembled WGS sequence"/>
</dbReference>
<organism evidence="2 3">
    <name type="scientific">Fodinibacter luteus</name>
    <dbReference type="NCBI Taxonomy" id="552064"/>
    <lineage>
        <taxon>Bacteria</taxon>
        <taxon>Bacillati</taxon>
        <taxon>Actinomycetota</taxon>
        <taxon>Actinomycetes</taxon>
        <taxon>Micrococcales</taxon>
        <taxon>Intrasporangiaceae</taxon>
        <taxon>Fodinibacter (ex Wang et al. 2009)</taxon>
    </lineage>
</organism>
<feature type="transmembrane region" description="Helical" evidence="1">
    <location>
        <begin position="68"/>
        <end position="87"/>
    </location>
</feature>
<proteinExistence type="predicted"/>
<feature type="transmembrane region" description="Helical" evidence="1">
    <location>
        <begin position="34"/>
        <end position="56"/>
    </location>
</feature>
<comment type="caution">
    <text evidence="2">The sequence shown here is derived from an EMBL/GenBank/DDBJ whole genome shotgun (WGS) entry which is preliminary data.</text>
</comment>
<evidence type="ECO:0000256" key="1">
    <source>
        <dbReference type="SAM" id="Phobius"/>
    </source>
</evidence>
<feature type="transmembrane region" description="Helical" evidence="1">
    <location>
        <begin position="94"/>
        <end position="112"/>
    </location>
</feature>
<accession>A0ABP8KGJ6</accession>
<feature type="transmembrane region" description="Helical" evidence="1">
    <location>
        <begin position="6"/>
        <end position="25"/>
    </location>
</feature>
<evidence type="ECO:0000313" key="3">
    <source>
        <dbReference type="Proteomes" id="UP001500945"/>
    </source>
</evidence>
<protein>
    <recommendedName>
        <fullName evidence="4">Integral membrane protein</fullName>
    </recommendedName>
</protein>
<dbReference type="EMBL" id="BAABGM010000013">
    <property type="protein sequence ID" value="GAA4406616.1"/>
    <property type="molecule type" value="Genomic_DNA"/>
</dbReference>
<dbReference type="RefSeq" id="WP_345205683.1">
    <property type="nucleotide sequence ID" value="NZ_BAABGM010000013.1"/>
</dbReference>
<keyword evidence="1" id="KW-0472">Membrane</keyword>
<keyword evidence="3" id="KW-1185">Reference proteome</keyword>
<evidence type="ECO:0008006" key="4">
    <source>
        <dbReference type="Google" id="ProtNLM"/>
    </source>
</evidence>
<keyword evidence="1" id="KW-1133">Transmembrane helix</keyword>
<sequence length="120" mass="12748">MIAPLTYVVVGLATVLFVAAVYYAVRDKLIDDKVLAIAALLELGLLVQLVVGLIGLGEIENSTERATFAAYLVSLPVIPVGTALLTIKEKSRWAMGSLAVGAFAVAVMAARLQQIWNTYA</sequence>
<keyword evidence="1" id="KW-0812">Transmembrane</keyword>
<reference evidence="3" key="1">
    <citation type="journal article" date="2019" name="Int. J. Syst. Evol. Microbiol.">
        <title>The Global Catalogue of Microorganisms (GCM) 10K type strain sequencing project: providing services to taxonomists for standard genome sequencing and annotation.</title>
        <authorList>
            <consortium name="The Broad Institute Genomics Platform"/>
            <consortium name="The Broad Institute Genome Sequencing Center for Infectious Disease"/>
            <person name="Wu L."/>
            <person name="Ma J."/>
        </authorList>
    </citation>
    <scope>NUCLEOTIDE SEQUENCE [LARGE SCALE GENOMIC DNA]</scope>
    <source>
        <strain evidence="3">JCM 17809</strain>
    </source>
</reference>